<feature type="compositionally biased region" description="Basic and acidic residues" evidence="1">
    <location>
        <begin position="16"/>
        <end position="25"/>
    </location>
</feature>
<name>A0A5B7HYY3_PORTR</name>
<keyword evidence="3" id="KW-1185">Reference proteome</keyword>
<gene>
    <name evidence="2" type="ORF">E2C01_068009</name>
</gene>
<dbReference type="EMBL" id="VSRR010037281">
    <property type="protein sequence ID" value="MPC73674.1"/>
    <property type="molecule type" value="Genomic_DNA"/>
</dbReference>
<feature type="compositionally biased region" description="Polar residues" evidence="1">
    <location>
        <begin position="1"/>
        <end position="10"/>
    </location>
</feature>
<evidence type="ECO:0000313" key="2">
    <source>
        <dbReference type="EMBL" id="MPC73674.1"/>
    </source>
</evidence>
<feature type="region of interest" description="Disordered" evidence="1">
    <location>
        <begin position="1"/>
        <end position="25"/>
    </location>
</feature>
<reference evidence="2 3" key="1">
    <citation type="submission" date="2019-05" db="EMBL/GenBank/DDBJ databases">
        <title>Another draft genome of Portunus trituberculatus and its Hox gene families provides insights of decapod evolution.</title>
        <authorList>
            <person name="Jeong J.-H."/>
            <person name="Song I."/>
            <person name="Kim S."/>
            <person name="Choi T."/>
            <person name="Kim D."/>
            <person name="Ryu S."/>
            <person name="Kim W."/>
        </authorList>
    </citation>
    <scope>NUCLEOTIDE SEQUENCE [LARGE SCALE GENOMIC DNA]</scope>
    <source>
        <tissue evidence="2">Muscle</tissue>
    </source>
</reference>
<evidence type="ECO:0000256" key="1">
    <source>
        <dbReference type="SAM" id="MobiDB-lite"/>
    </source>
</evidence>
<dbReference type="AlphaFoldDB" id="A0A5B7HYY3"/>
<sequence>MDILSSLSYGQEQEEKEEKRAEQRYESPLTQLSEALWELCVKECLLDQRGSGGRWMGECDERWG</sequence>
<organism evidence="2 3">
    <name type="scientific">Portunus trituberculatus</name>
    <name type="common">Swimming crab</name>
    <name type="synonym">Neptunus trituberculatus</name>
    <dbReference type="NCBI Taxonomy" id="210409"/>
    <lineage>
        <taxon>Eukaryota</taxon>
        <taxon>Metazoa</taxon>
        <taxon>Ecdysozoa</taxon>
        <taxon>Arthropoda</taxon>
        <taxon>Crustacea</taxon>
        <taxon>Multicrustacea</taxon>
        <taxon>Malacostraca</taxon>
        <taxon>Eumalacostraca</taxon>
        <taxon>Eucarida</taxon>
        <taxon>Decapoda</taxon>
        <taxon>Pleocyemata</taxon>
        <taxon>Brachyura</taxon>
        <taxon>Eubrachyura</taxon>
        <taxon>Portunoidea</taxon>
        <taxon>Portunidae</taxon>
        <taxon>Portuninae</taxon>
        <taxon>Portunus</taxon>
    </lineage>
</organism>
<evidence type="ECO:0000313" key="3">
    <source>
        <dbReference type="Proteomes" id="UP000324222"/>
    </source>
</evidence>
<proteinExistence type="predicted"/>
<dbReference type="Proteomes" id="UP000324222">
    <property type="component" value="Unassembled WGS sequence"/>
</dbReference>
<accession>A0A5B7HYY3</accession>
<comment type="caution">
    <text evidence="2">The sequence shown here is derived from an EMBL/GenBank/DDBJ whole genome shotgun (WGS) entry which is preliminary data.</text>
</comment>
<protein>
    <submittedName>
        <fullName evidence="2">Uncharacterized protein</fullName>
    </submittedName>
</protein>